<keyword evidence="3" id="KW-1185">Reference proteome</keyword>
<evidence type="ECO:0000256" key="1">
    <source>
        <dbReference type="SAM" id="Phobius"/>
    </source>
</evidence>
<evidence type="ECO:0008006" key="4">
    <source>
        <dbReference type="Google" id="ProtNLM"/>
    </source>
</evidence>
<dbReference type="HOGENOM" id="CLU_2465292_0_0_9"/>
<keyword evidence="1" id="KW-0472">Membrane</keyword>
<proteinExistence type="predicted"/>
<gene>
    <name evidence="2" type="ordered locus">C270_07630</name>
</gene>
<dbReference type="AlphaFoldDB" id="K0DC47"/>
<dbReference type="Proteomes" id="UP000006299">
    <property type="component" value="Chromosome"/>
</dbReference>
<sequence length="88" mass="9773">MFNILNSSFEIIVVILATIGFVSTMIAQFGHDTSKESAKLYGDLSLLFMGIGLTMLQLNYGPILIVTLAATSIVISEKKKEHLRRRKN</sequence>
<reference evidence="2 3" key="1">
    <citation type="journal article" date="2012" name="J. Bacteriol.">
        <title>Complete genome sequence of Leuconostoc carnosum strain JB16, isolated from Kimchi.</title>
        <authorList>
            <person name="Jung J.Y."/>
            <person name="Lee S.H."/>
            <person name="Jeon C.O."/>
        </authorList>
    </citation>
    <scope>NUCLEOTIDE SEQUENCE [LARGE SCALE GENOMIC DNA]</scope>
    <source>
        <strain evidence="2 3">JB16</strain>
    </source>
</reference>
<accession>K0DC47</accession>
<protein>
    <recommendedName>
        <fullName evidence="4">Integral membrane protein</fullName>
    </recommendedName>
</protein>
<feature type="transmembrane region" description="Helical" evidence="1">
    <location>
        <begin position="7"/>
        <end position="27"/>
    </location>
</feature>
<name>K0DC47_LEUCJ</name>
<dbReference type="PATRIC" id="fig|1229758.3.peg.1528"/>
<keyword evidence="1" id="KW-1133">Transmembrane helix</keyword>
<feature type="transmembrane region" description="Helical" evidence="1">
    <location>
        <begin position="47"/>
        <end position="75"/>
    </location>
</feature>
<dbReference type="EMBL" id="CP003851">
    <property type="protein sequence ID" value="AFT82435.1"/>
    <property type="molecule type" value="Genomic_DNA"/>
</dbReference>
<organism evidence="2 3">
    <name type="scientific">Leuconostoc carnosum (strain JB16)</name>
    <dbReference type="NCBI Taxonomy" id="1229758"/>
    <lineage>
        <taxon>Bacteria</taxon>
        <taxon>Bacillati</taxon>
        <taxon>Bacillota</taxon>
        <taxon>Bacilli</taxon>
        <taxon>Lactobacillales</taxon>
        <taxon>Lactobacillaceae</taxon>
        <taxon>Leuconostoc</taxon>
    </lineage>
</organism>
<keyword evidence="1" id="KW-0812">Transmembrane</keyword>
<evidence type="ECO:0000313" key="3">
    <source>
        <dbReference type="Proteomes" id="UP000006299"/>
    </source>
</evidence>
<dbReference type="KEGG" id="lcn:C270_07630"/>
<dbReference type="RefSeq" id="WP_014975045.1">
    <property type="nucleotide sequence ID" value="NC_018673.1"/>
</dbReference>
<evidence type="ECO:0000313" key="2">
    <source>
        <dbReference type="EMBL" id="AFT82435.1"/>
    </source>
</evidence>